<protein>
    <submittedName>
        <fullName evidence="7">N-acetylglucosamine-6-phosphate deacetylase</fullName>
    </submittedName>
</protein>
<dbReference type="RefSeq" id="WP_106043334.1">
    <property type="nucleotide sequence ID" value="NZ_CALHZC010000021.1"/>
</dbReference>
<dbReference type="NCBIfam" id="TIGR00221">
    <property type="entry name" value="nagA"/>
    <property type="match status" value="1"/>
</dbReference>
<dbReference type="EMBL" id="CP027231">
    <property type="protein sequence ID" value="AVM54073.1"/>
    <property type="molecule type" value="Genomic_DNA"/>
</dbReference>
<proteinExistence type="inferred from homology"/>
<evidence type="ECO:0000256" key="3">
    <source>
        <dbReference type="ARBA" id="ARBA00022801"/>
    </source>
</evidence>
<gene>
    <name evidence="7" type="primary">nagA</name>
    <name evidence="7" type="ORF">C4H11_10090</name>
</gene>
<sequence>MSKKLIKNGVVITADKKSFLGYVLLEKEQIIEVGKGDIEVSEAEVINAEGNYISPGFIDIHLHGGGDADFMDGNQQAYIKAAEMHAKHGTTLMYPTTLTSTNESLYDTFEVFKDAQKAITNGATLGGLHIEGPYFAYEQRGAQDPRYLRNPEPKEYLEILSKSQDIARWSLAPELPGAYVFAKELDNRGIQVSMAHTNATFEEAVRACNSGFSSITHFYSCMSTITRRKAYRYAGVVECGYYLDDLYLEIIADGIHVPQSLLKLIFKIKGTDKIILVTDAMRAAGMGEGKSILGSLSDGQEIIVEDGVAKLLDKSSFAGSVATADRLIRTVHQLAELPIEECVYMMTVTPAKLMNIQHYKGKLEKGYDADILIFDKDVDVKMTIIKGRIVTTK</sequence>
<dbReference type="PANTHER" id="PTHR11113">
    <property type="entry name" value="N-ACETYLGLUCOSAMINE-6-PHOSPHATE DEACETYLASE"/>
    <property type="match status" value="1"/>
</dbReference>
<feature type="domain" description="Amidohydrolase-related" evidence="6">
    <location>
        <begin position="52"/>
        <end position="390"/>
    </location>
</feature>
<evidence type="ECO:0000256" key="5">
    <source>
        <dbReference type="PIRNR" id="PIRNR038994"/>
    </source>
</evidence>
<evidence type="ECO:0000313" key="8">
    <source>
        <dbReference type="Proteomes" id="UP000238304"/>
    </source>
</evidence>
<evidence type="ECO:0000313" key="7">
    <source>
        <dbReference type="EMBL" id="AVM54073.1"/>
    </source>
</evidence>
<dbReference type="InterPro" id="IPR006680">
    <property type="entry name" value="Amidohydro-rel"/>
</dbReference>
<dbReference type="Gene3D" id="3.20.20.140">
    <property type="entry name" value="Metal-dependent hydrolases"/>
    <property type="match status" value="1"/>
</dbReference>
<evidence type="ECO:0000259" key="6">
    <source>
        <dbReference type="Pfam" id="PF01979"/>
    </source>
</evidence>
<dbReference type="InterPro" id="IPR003764">
    <property type="entry name" value="GlcNAc_6-P_deAcase"/>
</dbReference>
<dbReference type="SUPFAM" id="SSF51338">
    <property type="entry name" value="Composite domain of metallo-dependent hydrolases"/>
    <property type="match status" value="1"/>
</dbReference>
<evidence type="ECO:0000256" key="4">
    <source>
        <dbReference type="ARBA" id="ARBA00023277"/>
    </source>
</evidence>
<dbReference type="PANTHER" id="PTHR11113:SF14">
    <property type="entry name" value="N-ACETYLGLUCOSAMINE-6-PHOSPHATE DEACETYLASE"/>
    <property type="match status" value="1"/>
</dbReference>
<comment type="similarity">
    <text evidence="1 5">Belongs to the metallo-dependent hydrolases superfamily. NagA family.</text>
</comment>
<keyword evidence="4 5" id="KW-0119">Carbohydrate metabolism</keyword>
<dbReference type="Proteomes" id="UP000238304">
    <property type="component" value="Chromosome"/>
</dbReference>
<reference evidence="7 8" key="1">
    <citation type="submission" date="2018-02" db="EMBL/GenBank/DDBJ databases">
        <authorList>
            <person name="Holder M.E."/>
            <person name="Ajami N.J."/>
            <person name="Petrosino J.F."/>
        </authorList>
    </citation>
    <scope>NUCLEOTIDE SEQUENCE [LARGE SCALE GENOMIC DNA]</scope>
    <source>
        <strain evidence="7 8">ATCC 33285</strain>
    </source>
</reference>
<organism evidence="7 8">
    <name type="scientific">Bacteroides zoogleoformans</name>
    <dbReference type="NCBI Taxonomy" id="28119"/>
    <lineage>
        <taxon>Bacteria</taxon>
        <taxon>Pseudomonadati</taxon>
        <taxon>Bacteroidota</taxon>
        <taxon>Bacteroidia</taxon>
        <taxon>Bacteroidales</taxon>
        <taxon>Bacteroidaceae</taxon>
        <taxon>Bacteroides</taxon>
    </lineage>
</organism>
<dbReference type="CDD" id="cd00854">
    <property type="entry name" value="NagA"/>
    <property type="match status" value="1"/>
</dbReference>
<dbReference type="SUPFAM" id="SSF51556">
    <property type="entry name" value="Metallo-dependent hydrolases"/>
    <property type="match status" value="1"/>
</dbReference>
<dbReference type="InterPro" id="IPR011059">
    <property type="entry name" value="Metal-dep_hydrolase_composite"/>
</dbReference>
<dbReference type="Gene3D" id="2.30.40.10">
    <property type="entry name" value="Urease, subunit C, domain 1"/>
    <property type="match status" value="1"/>
</dbReference>
<keyword evidence="2" id="KW-0479">Metal-binding</keyword>
<keyword evidence="3 5" id="KW-0378">Hydrolase</keyword>
<keyword evidence="8" id="KW-1185">Reference proteome</keyword>
<dbReference type="Pfam" id="PF01979">
    <property type="entry name" value="Amidohydro_1"/>
    <property type="match status" value="1"/>
</dbReference>
<dbReference type="PIRSF" id="PIRSF038994">
    <property type="entry name" value="NagA"/>
    <property type="match status" value="1"/>
</dbReference>
<evidence type="ECO:0000256" key="2">
    <source>
        <dbReference type="ARBA" id="ARBA00022723"/>
    </source>
</evidence>
<dbReference type="InterPro" id="IPR032466">
    <property type="entry name" value="Metal_Hydrolase"/>
</dbReference>
<evidence type="ECO:0000256" key="1">
    <source>
        <dbReference type="ARBA" id="ARBA00010716"/>
    </source>
</evidence>
<accession>A0ABM6TB22</accession>
<name>A0ABM6TB22_9BACE</name>